<dbReference type="Gene3D" id="3.40.50.2300">
    <property type="match status" value="2"/>
</dbReference>
<evidence type="ECO:0000256" key="1">
    <source>
        <dbReference type="ARBA" id="ARBA00010062"/>
    </source>
</evidence>
<dbReference type="PANTHER" id="PTHR30483">
    <property type="entry name" value="LEUCINE-SPECIFIC-BINDING PROTEIN"/>
    <property type="match status" value="1"/>
</dbReference>
<proteinExistence type="inferred from homology"/>
<dbReference type="SUPFAM" id="SSF53822">
    <property type="entry name" value="Periplasmic binding protein-like I"/>
    <property type="match status" value="1"/>
</dbReference>
<gene>
    <name evidence="4" type="ORF">ACFQGU_00460</name>
</gene>
<keyword evidence="5" id="KW-1185">Reference proteome</keyword>
<evidence type="ECO:0000256" key="2">
    <source>
        <dbReference type="ARBA" id="ARBA00022729"/>
    </source>
</evidence>
<dbReference type="Pfam" id="PF13458">
    <property type="entry name" value="Peripla_BP_6"/>
    <property type="match status" value="1"/>
</dbReference>
<dbReference type="InterPro" id="IPR051010">
    <property type="entry name" value="BCAA_transport"/>
</dbReference>
<dbReference type="InterPro" id="IPR028082">
    <property type="entry name" value="Peripla_BP_I"/>
</dbReference>
<comment type="similarity">
    <text evidence="1">Belongs to the leucine-binding protein family.</text>
</comment>
<evidence type="ECO:0000313" key="5">
    <source>
        <dbReference type="Proteomes" id="UP001596138"/>
    </source>
</evidence>
<keyword evidence="2" id="KW-0732">Signal</keyword>
<evidence type="ECO:0000259" key="3">
    <source>
        <dbReference type="Pfam" id="PF13458"/>
    </source>
</evidence>
<feature type="domain" description="Leucine-binding protein" evidence="3">
    <location>
        <begin position="4"/>
        <end position="334"/>
    </location>
</feature>
<dbReference type="Proteomes" id="UP001596138">
    <property type="component" value="Unassembled WGS sequence"/>
</dbReference>
<protein>
    <submittedName>
        <fullName evidence="4">ABC transporter substrate-binding protein</fullName>
    </submittedName>
</protein>
<sequence>MVFGTNTELSGDYQVYGVPAAQGLDEAAKDINAAGGVKVGDQTCEFVAVNVDNKSDPAEVLTASQKVVDAKALAALGPDFSGDVAYETWKKAGIIDWVTSSDMIERLRTDPENSPLMLSLLAFQDLQHIAYMAQAKASAPDIKTVAMLLPNGAVTDAWVDDYTKGAEANGMQVVNTTLFPPDTQDYSTFLTKVAASKPDLLIVGTSAEQSTGIMSQAVPMNVAKYYMSETASAESVEALPELASATVFLPAFAPTFSASATLPTDDVTAIFPDGKAPLVAAAAIVLYYAAWLTKQAVETAGSTDPQAVMDALVGSSYDGPFGTCSITEEKYMSCPTVFTVLKGGDVTVFQFAGPFETAPMAVFDCADATCKER</sequence>
<evidence type="ECO:0000313" key="4">
    <source>
        <dbReference type="EMBL" id="MFC6236332.1"/>
    </source>
</evidence>
<name>A0ABW1SXI5_9ACTN</name>
<accession>A0ABW1SXI5</accession>
<dbReference type="PANTHER" id="PTHR30483:SF6">
    <property type="entry name" value="PERIPLASMIC BINDING PROTEIN OF ABC TRANSPORTER FOR NATURAL AMINO ACIDS"/>
    <property type="match status" value="1"/>
</dbReference>
<dbReference type="InterPro" id="IPR028081">
    <property type="entry name" value="Leu-bd"/>
</dbReference>
<reference evidence="5" key="1">
    <citation type="journal article" date="2019" name="Int. J. Syst. Evol. Microbiol.">
        <title>The Global Catalogue of Microorganisms (GCM) 10K type strain sequencing project: providing services to taxonomists for standard genome sequencing and annotation.</title>
        <authorList>
            <consortium name="The Broad Institute Genomics Platform"/>
            <consortium name="The Broad Institute Genome Sequencing Center for Infectious Disease"/>
            <person name="Wu L."/>
            <person name="Ma J."/>
        </authorList>
    </citation>
    <scope>NUCLEOTIDE SEQUENCE [LARGE SCALE GENOMIC DNA]</scope>
    <source>
        <strain evidence="5">CGMCC 4.7317</strain>
    </source>
</reference>
<dbReference type="EMBL" id="JBHSTI010000002">
    <property type="protein sequence ID" value="MFC6236332.1"/>
    <property type="molecule type" value="Genomic_DNA"/>
</dbReference>
<organism evidence="4 5">
    <name type="scientific">Longivirga aurantiaca</name>
    <dbReference type="NCBI Taxonomy" id="1837743"/>
    <lineage>
        <taxon>Bacteria</taxon>
        <taxon>Bacillati</taxon>
        <taxon>Actinomycetota</taxon>
        <taxon>Actinomycetes</taxon>
        <taxon>Sporichthyales</taxon>
        <taxon>Sporichthyaceae</taxon>
        <taxon>Longivirga</taxon>
    </lineage>
</organism>
<comment type="caution">
    <text evidence="4">The sequence shown here is derived from an EMBL/GenBank/DDBJ whole genome shotgun (WGS) entry which is preliminary data.</text>
</comment>